<feature type="transmembrane region" description="Helical" evidence="2">
    <location>
        <begin position="124"/>
        <end position="147"/>
    </location>
</feature>
<feature type="region of interest" description="Disordered" evidence="1">
    <location>
        <begin position="21"/>
        <end position="40"/>
    </location>
</feature>
<dbReference type="EMBL" id="DS486010">
    <property type="protein sequence ID" value="KYG13769.1"/>
    <property type="molecule type" value="Genomic_DNA"/>
</dbReference>
<protein>
    <submittedName>
        <fullName evidence="3">Uncharacterized protein</fullName>
    </submittedName>
</protein>
<keyword evidence="2" id="KW-0812">Transmembrane</keyword>
<evidence type="ECO:0000313" key="3">
    <source>
        <dbReference type="EMBL" id="KYG13769.1"/>
    </source>
</evidence>
<gene>
    <name evidence="3" type="ORF">FVEG_17696</name>
</gene>
<dbReference type="RefSeq" id="XP_018762453.1">
    <property type="nucleotide sequence ID" value="XM_018906924.1"/>
</dbReference>
<proteinExistence type="predicted"/>
<accession>A0A139YBU2</accession>
<evidence type="ECO:0000256" key="2">
    <source>
        <dbReference type="SAM" id="Phobius"/>
    </source>
</evidence>
<dbReference type="Proteomes" id="UP000009096">
    <property type="component" value="Unassembled WGS sequence"/>
</dbReference>
<reference evidence="3 4" key="2">
    <citation type="journal article" date="2010" name="Nature">
        <title>Comparative genomics reveals mobile pathogenicity chromosomes in Fusarium.</title>
        <authorList>
            <person name="Ma L.J."/>
            <person name="van der Does H.C."/>
            <person name="Borkovich K.A."/>
            <person name="Coleman J.J."/>
            <person name="Daboussi M.J."/>
            <person name="Di Pietro A."/>
            <person name="Dufresne M."/>
            <person name="Freitag M."/>
            <person name="Grabherr M."/>
            <person name="Henrissat B."/>
            <person name="Houterman P.M."/>
            <person name="Kang S."/>
            <person name="Shim W.B."/>
            <person name="Woloshuk C."/>
            <person name="Xie X."/>
            <person name="Xu J.R."/>
            <person name="Antoniw J."/>
            <person name="Baker S.E."/>
            <person name="Bluhm B.H."/>
            <person name="Breakspear A."/>
            <person name="Brown D.W."/>
            <person name="Butchko R.A."/>
            <person name="Chapman S."/>
            <person name="Coulson R."/>
            <person name="Coutinho P.M."/>
            <person name="Danchin E.G."/>
            <person name="Diener A."/>
            <person name="Gale L.R."/>
            <person name="Gardiner D.M."/>
            <person name="Goff S."/>
            <person name="Hammond-Kosack K.E."/>
            <person name="Hilburn K."/>
            <person name="Hua-Van A."/>
            <person name="Jonkers W."/>
            <person name="Kazan K."/>
            <person name="Kodira C.D."/>
            <person name="Koehrsen M."/>
            <person name="Kumar L."/>
            <person name="Lee Y.H."/>
            <person name="Li L."/>
            <person name="Manners J.M."/>
            <person name="Miranda-Saavedra D."/>
            <person name="Mukherjee M."/>
            <person name="Park G."/>
            <person name="Park J."/>
            <person name="Park S.Y."/>
            <person name="Proctor R.H."/>
            <person name="Regev A."/>
            <person name="Ruiz-Roldan M.C."/>
            <person name="Sain D."/>
            <person name="Sakthikumar S."/>
            <person name="Sykes S."/>
            <person name="Schwartz D.C."/>
            <person name="Turgeon B.G."/>
            <person name="Wapinski I."/>
            <person name="Yoder O."/>
            <person name="Young S."/>
            <person name="Zeng Q."/>
            <person name="Zhou S."/>
            <person name="Galagan J."/>
            <person name="Cuomo C.A."/>
            <person name="Kistler H.C."/>
            <person name="Rep M."/>
        </authorList>
    </citation>
    <scope>NUCLEOTIDE SEQUENCE [LARGE SCALE GENOMIC DNA]</scope>
    <source>
        <strain evidence="4">M3125 / FGSC 7600</strain>
    </source>
</reference>
<keyword evidence="2" id="KW-0472">Membrane</keyword>
<dbReference type="AlphaFoldDB" id="A0A139YBU2"/>
<keyword evidence="4" id="KW-1185">Reference proteome</keyword>
<dbReference type="eggNOG" id="KOG2084">
    <property type="taxonomic scope" value="Eukaryota"/>
</dbReference>
<evidence type="ECO:0000313" key="4">
    <source>
        <dbReference type="Proteomes" id="UP000009096"/>
    </source>
</evidence>
<sequence length="175" mass="20018">MAEIETFEMNVEDFSASTLNDADVSSSGIDAQMPADRAKPVDKSDDHGYVLEMILLNHLKVIWSCIRFLASYWKVIGSVLLAIIPVVIYFGIQYFNECNTFLAQNDLPVMPSLEDLNAMVEYNLFVYFAGGFVIFILALAAWCSIDWKRMVSTETRRFHFITIPYLRDRPLSRVI</sequence>
<reference evidence="4" key="1">
    <citation type="journal article" date="2007" name="Science">
        <title>The Fusarium graminearum genome reveals a link between localized polymorphism and pathogen specialization.</title>
        <authorList>
            <person name="Cuomo C.A."/>
            <person name="Gueldener U."/>
            <person name="Xu J.-R."/>
            <person name="Trail F."/>
            <person name="Turgeon B.G."/>
            <person name="Di Pietro A."/>
            <person name="Walton J.D."/>
            <person name="Ma L.-J."/>
            <person name="Baker S.E."/>
            <person name="Rep M."/>
            <person name="Adam G."/>
            <person name="Antoniw J."/>
            <person name="Baldwin T."/>
            <person name="Calvo S.E."/>
            <person name="Chang Y.-L."/>
            <person name="DeCaprio D."/>
            <person name="Gale L.R."/>
            <person name="Gnerre S."/>
            <person name="Goswami R.S."/>
            <person name="Hammond-Kosack K."/>
            <person name="Harris L.J."/>
            <person name="Hilburn K."/>
            <person name="Kennell J.C."/>
            <person name="Kroken S."/>
            <person name="Magnuson J.K."/>
            <person name="Mannhaupt G."/>
            <person name="Mauceli E.W."/>
            <person name="Mewes H.-W."/>
            <person name="Mitterbauer R."/>
            <person name="Muehlbauer G."/>
            <person name="Muensterkoetter M."/>
            <person name="Nelson D."/>
            <person name="O'Donnell K."/>
            <person name="Ouellet T."/>
            <person name="Qi W."/>
            <person name="Quesneville H."/>
            <person name="Roncero M.I.G."/>
            <person name="Seong K.-Y."/>
            <person name="Tetko I.V."/>
            <person name="Urban M."/>
            <person name="Waalwijk C."/>
            <person name="Ward T.J."/>
            <person name="Yao J."/>
            <person name="Birren B.W."/>
            <person name="Kistler H.C."/>
        </authorList>
    </citation>
    <scope>NUCLEOTIDE SEQUENCE [LARGE SCALE GENOMIC DNA]</scope>
    <source>
        <strain evidence="4">M3125 / FGSC 7600</strain>
    </source>
</reference>
<dbReference type="GeneID" id="30074572"/>
<dbReference type="VEuPathDB" id="FungiDB:FVEG_17696"/>
<feature type="transmembrane region" description="Helical" evidence="2">
    <location>
        <begin position="72"/>
        <end position="92"/>
    </location>
</feature>
<organism evidence="3 4">
    <name type="scientific">Gibberella moniliformis (strain M3125 / FGSC 7600)</name>
    <name type="common">Maize ear and stalk rot fungus</name>
    <name type="synonym">Fusarium verticillioides</name>
    <dbReference type="NCBI Taxonomy" id="334819"/>
    <lineage>
        <taxon>Eukaryota</taxon>
        <taxon>Fungi</taxon>
        <taxon>Dikarya</taxon>
        <taxon>Ascomycota</taxon>
        <taxon>Pezizomycotina</taxon>
        <taxon>Sordariomycetes</taxon>
        <taxon>Hypocreomycetidae</taxon>
        <taxon>Hypocreales</taxon>
        <taxon>Nectriaceae</taxon>
        <taxon>Fusarium</taxon>
        <taxon>Fusarium fujikuroi species complex</taxon>
    </lineage>
</organism>
<name>A0A139YBU2_GIBM7</name>
<keyword evidence="2" id="KW-1133">Transmembrane helix</keyword>
<dbReference type="OrthoDB" id="5102540at2759"/>
<evidence type="ECO:0000256" key="1">
    <source>
        <dbReference type="SAM" id="MobiDB-lite"/>
    </source>
</evidence>
<dbReference type="KEGG" id="fvr:FVEG_17696"/>